<dbReference type="Pfam" id="PF13193">
    <property type="entry name" value="AMP-binding_C"/>
    <property type="match status" value="1"/>
</dbReference>
<reference evidence="3 4" key="1">
    <citation type="submission" date="2018-03" db="EMBL/GenBank/DDBJ databases">
        <title>Genomic Encyclopedia of Archaeal and Bacterial Type Strains, Phase II (KMG-II): from individual species to whole genera.</title>
        <authorList>
            <person name="Goeker M."/>
        </authorList>
    </citation>
    <scope>NUCLEOTIDE SEQUENCE [LARGE SCALE GENOMIC DNA]</scope>
    <source>
        <strain evidence="3 4">DSM 100065</strain>
    </source>
</reference>
<dbReference type="Gene3D" id="3.40.50.12780">
    <property type="entry name" value="N-terminal domain of ligase-like"/>
    <property type="match status" value="1"/>
</dbReference>
<organism evidence="3 4">
    <name type="scientific">Antricoccus suffuscus</name>
    <dbReference type="NCBI Taxonomy" id="1629062"/>
    <lineage>
        <taxon>Bacteria</taxon>
        <taxon>Bacillati</taxon>
        <taxon>Actinomycetota</taxon>
        <taxon>Actinomycetes</taxon>
        <taxon>Geodermatophilales</taxon>
        <taxon>Antricoccaceae</taxon>
        <taxon>Antricoccus</taxon>
    </lineage>
</organism>
<dbReference type="InterPro" id="IPR042099">
    <property type="entry name" value="ANL_N_sf"/>
</dbReference>
<evidence type="ECO:0000259" key="2">
    <source>
        <dbReference type="Pfam" id="PF13193"/>
    </source>
</evidence>
<dbReference type="PANTHER" id="PTHR24096:SF323">
    <property type="entry name" value="BLR3536 PROTEIN"/>
    <property type="match status" value="1"/>
</dbReference>
<protein>
    <submittedName>
        <fullName evidence="3">Bile acid-coenzyme A ligase</fullName>
    </submittedName>
</protein>
<evidence type="ECO:0000259" key="1">
    <source>
        <dbReference type="Pfam" id="PF00501"/>
    </source>
</evidence>
<name>A0A2T0ZF26_9ACTN</name>
<keyword evidence="4" id="KW-1185">Reference proteome</keyword>
<keyword evidence="3" id="KW-0436">Ligase</keyword>
<dbReference type="InterPro" id="IPR000873">
    <property type="entry name" value="AMP-dep_synth/lig_dom"/>
</dbReference>
<dbReference type="InterPro" id="IPR025110">
    <property type="entry name" value="AMP-bd_C"/>
</dbReference>
<feature type="domain" description="AMP-dependent synthetase/ligase" evidence="1">
    <location>
        <begin position="11"/>
        <end position="343"/>
    </location>
</feature>
<proteinExistence type="predicted"/>
<dbReference type="OrthoDB" id="9803968at2"/>
<accession>A0A2T0ZF26</accession>
<dbReference type="Pfam" id="PF00501">
    <property type="entry name" value="AMP-binding"/>
    <property type="match status" value="1"/>
</dbReference>
<gene>
    <name evidence="3" type="ORF">CLV47_1236</name>
</gene>
<evidence type="ECO:0000313" key="3">
    <source>
        <dbReference type="EMBL" id="PRZ34774.1"/>
    </source>
</evidence>
<comment type="caution">
    <text evidence="3">The sequence shown here is derived from an EMBL/GenBank/DDBJ whole genome shotgun (WGS) entry which is preliminary data.</text>
</comment>
<dbReference type="EMBL" id="PVUE01000023">
    <property type="protein sequence ID" value="PRZ34774.1"/>
    <property type="molecule type" value="Genomic_DNA"/>
</dbReference>
<dbReference type="GO" id="GO:0016405">
    <property type="term" value="F:CoA-ligase activity"/>
    <property type="evidence" value="ECO:0007669"/>
    <property type="project" value="TreeGrafter"/>
</dbReference>
<feature type="domain" description="AMP-binding enzyme C-terminal" evidence="2">
    <location>
        <begin position="400"/>
        <end position="466"/>
    </location>
</feature>
<dbReference type="InterPro" id="IPR045851">
    <property type="entry name" value="AMP-bd_C_sf"/>
</dbReference>
<dbReference type="RefSeq" id="WP_106350794.1">
    <property type="nucleotide sequence ID" value="NZ_PVUE01000023.1"/>
</dbReference>
<dbReference type="PANTHER" id="PTHR24096">
    <property type="entry name" value="LONG-CHAIN-FATTY-ACID--COA LIGASE"/>
    <property type="match status" value="1"/>
</dbReference>
<dbReference type="Gene3D" id="3.30.300.30">
    <property type="match status" value="1"/>
</dbReference>
<evidence type="ECO:0000313" key="4">
    <source>
        <dbReference type="Proteomes" id="UP000237752"/>
    </source>
</evidence>
<sequence>MALYSMVSSWARSARETPDAPAITVGDEPSISWTELHRTSNQFARVYAEKGVRYGDIVTVSLPTSYEAVCAILAIVKLGATPNPISANMPENELRPLLELAKPRLVIAEDGAYPDDIPTVGLHVDLTGVSTDDLREVISPSFKAPTSGGSTGRPKLIMAGSPALMDDGAETPGHKLGIPTDGCMLSAGPLYHNTALTLILTGLSLRNHVVLERRFDAELTLRLIERHRVEFTLLVPTMMSRIWRLPAEVRNKYDLSSLVGLHHNAAPMPPELKRNFIEWLGPDRVYENYTATEQSAQTLVSGQEWLERPGTVGRATIGEFEIRDDEGKKCPPGQVGTIYMRRPVGAPRTFFYIGEPDPEVGGGWHSVGDLGSMDEDGYLYLADRRADLIISGGANVYPAEVEGVLSAHSEVLDCAVVGLRDDDLGQRVYAIVQPATPDLTAEDLDAFMRERLNRYKCPRDYEFVDQPIRNDAGKVRRSALAAARDGGDRNQATSGVKR</sequence>
<dbReference type="SUPFAM" id="SSF56801">
    <property type="entry name" value="Acetyl-CoA synthetase-like"/>
    <property type="match status" value="1"/>
</dbReference>
<dbReference type="AlphaFoldDB" id="A0A2T0ZF26"/>
<dbReference type="Proteomes" id="UP000237752">
    <property type="component" value="Unassembled WGS sequence"/>
</dbReference>